<evidence type="ECO:0000256" key="7">
    <source>
        <dbReference type="ARBA" id="ARBA00022840"/>
    </source>
</evidence>
<feature type="domain" description="Nucleoside diphosphate kinase-like" evidence="13">
    <location>
        <begin position="387"/>
        <end position="734"/>
    </location>
</feature>
<comment type="caution">
    <text evidence="10">Lacks conserved residue(s) required for the propagation of feature annotation.</text>
</comment>
<dbReference type="PANTHER" id="PTHR46161">
    <property type="entry name" value="NUCLEOSIDE DIPHOSPHATE KINASE"/>
    <property type="match status" value="1"/>
</dbReference>
<dbReference type="InterPro" id="IPR034907">
    <property type="entry name" value="NDK-like_dom"/>
</dbReference>
<accession>A0A7S4B7P0</accession>
<evidence type="ECO:0000256" key="4">
    <source>
        <dbReference type="ARBA" id="ARBA00022723"/>
    </source>
</evidence>
<dbReference type="SMART" id="SM00562">
    <property type="entry name" value="NDK"/>
    <property type="match status" value="3"/>
</dbReference>
<keyword evidence="5" id="KW-0547">Nucleotide-binding</keyword>
<feature type="binding site" evidence="10">
    <location>
        <position position="304"/>
    </location>
    <ligand>
        <name>ATP</name>
        <dbReference type="ChEBI" id="CHEBI:30616"/>
    </ligand>
</feature>
<dbReference type="PANTHER" id="PTHR46161:SF3">
    <property type="entry name" value="NUCLEOSIDE DIPHOSPHATE KINASE DDB_G0292928-RELATED"/>
    <property type="match status" value="1"/>
</dbReference>
<dbReference type="PRINTS" id="PR01243">
    <property type="entry name" value="NUCDPKINASE"/>
</dbReference>
<dbReference type="InterPro" id="IPR036850">
    <property type="entry name" value="NDK-like_dom_sf"/>
</dbReference>
<dbReference type="Pfam" id="PF05186">
    <property type="entry name" value="Dpy-30"/>
    <property type="match status" value="1"/>
</dbReference>
<evidence type="ECO:0000256" key="2">
    <source>
        <dbReference type="ARBA" id="ARBA00022490"/>
    </source>
</evidence>
<evidence type="ECO:0000256" key="6">
    <source>
        <dbReference type="ARBA" id="ARBA00022777"/>
    </source>
</evidence>
<feature type="binding site" evidence="10">
    <location>
        <position position="258"/>
    </location>
    <ligand>
        <name>ATP</name>
        <dbReference type="ChEBI" id="CHEBI:30616"/>
    </ligand>
</feature>
<evidence type="ECO:0000256" key="12">
    <source>
        <dbReference type="SAM" id="MobiDB-lite"/>
    </source>
</evidence>
<feature type="binding site" evidence="10">
    <location>
        <position position="338"/>
    </location>
    <ligand>
        <name>ATP</name>
        <dbReference type="ChEBI" id="CHEBI:30616"/>
    </ligand>
</feature>
<feature type="compositionally biased region" description="Polar residues" evidence="12">
    <location>
        <begin position="594"/>
        <end position="608"/>
    </location>
</feature>
<evidence type="ECO:0000256" key="5">
    <source>
        <dbReference type="ARBA" id="ARBA00022741"/>
    </source>
</evidence>
<feature type="active site" description="Pros-phosphohistidine intermediate" evidence="10">
    <location>
        <position position="365"/>
    </location>
</feature>
<evidence type="ECO:0000256" key="1">
    <source>
        <dbReference type="ARBA" id="ARBA00008142"/>
    </source>
</evidence>
<feature type="domain" description="Nucleoside diphosphate kinase-like" evidence="13">
    <location>
        <begin position="250"/>
        <end position="385"/>
    </location>
</feature>
<proteinExistence type="inferred from homology"/>
<keyword evidence="6" id="KW-0418">Kinase</keyword>
<dbReference type="InterPro" id="IPR001564">
    <property type="entry name" value="Nucleoside_diP_kinase"/>
</dbReference>
<dbReference type="Gene3D" id="1.20.890.10">
    <property type="entry name" value="cAMP-dependent protein kinase regulatory subunit, dimerization-anchoring domain"/>
    <property type="match status" value="1"/>
</dbReference>
<evidence type="ECO:0000256" key="10">
    <source>
        <dbReference type="PROSITE-ProRule" id="PRU00706"/>
    </source>
</evidence>
<dbReference type="PROSITE" id="PS51374">
    <property type="entry name" value="NDPK_LIKE"/>
    <property type="match status" value="3"/>
</dbReference>
<dbReference type="GO" id="GO:0004550">
    <property type="term" value="F:nucleoside diphosphate kinase activity"/>
    <property type="evidence" value="ECO:0007669"/>
    <property type="project" value="InterPro"/>
</dbReference>
<dbReference type="PROSITE" id="PS00469">
    <property type="entry name" value="NDPK"/>
    <property type="match status" value="1"/>
</dbReference>
<protein>
    <recommendedName>
        <fullName evidence="13">Nucleoside diphosphate kinase-like domain-containing protein</fullName>
    </recommendedName>
</protein>
<dbReference type="Gene3D" id="3.30.70.141">
    <property type="entry name" value="Nucleoside diphosphate kinase-like domain"/>
    <property type="match status" value="3"/>
</dbReference>
<evidence type="ECO:0000256" key="11">
    <source>
        <dbReference type="RuleBase" id="RU004011"/>
    </source>
</evidence>
<sequence length="790" mass="83189">MEDKTLALLTPDVVADGRSAAIEGLIAANNFAILARIETTLTPEQAAELYEEHEGKPFFAALCSFMSSGPLIALALSKANAVECWKQLLGPESVLEAKEEAPGSIRAVYGTDNIKKAAHGSLSASAAYRELKFFFPKVYPRESTLTLVSDSKVLDAAAADGFLVIATKQVTLSLEQATAFASSDVFADASAKAAAIADQPLTAALLEKPFAVETWLAHPASSQAAHSSLSPTAATAEATRIFGTNAITSIQTTFAFVKPNAFADAPAILAHAEAAGFSMLCSKEVTLTQEQVDSFYAEHKEKAFFPNLSAFMTSGPSLAMVLQRPCAIAAWRSLIGPTNSETAKANFPLSIRALYGLDGTKNAVHGSDSPVSVARESGFFFPELSKTQSTLAIVWPDATDKVDDIVKLAAAAGLVVTNSISTQLDSARATDLLALLGSDLPRAPPPPPPQPFISAFVEAGDDSAVQIYNPTDNAIDLKGYALGWLSAKSKNAGAPSDVISCEPGKLLPAKSVFCFYAHGASDSFRAKLPADPAQSQAIEGTGISKGEDGMALMREGQVLDLIGDFTQTNRRQPWDVAGVKKATKRHTLVRKGSTRSGSTRNWTDPIYSTQGTSAETSGWVVLPLGTLSMNGWDLSTFTETAAAPPRAPCGTLEAKVQLLTSAPLCALALTGKAAVATWGAMLGPDDPLAAKVRCPGCLRAKFGTDATRNVGHGSATAAAALSELKFFFPKTLVDPLPDSEEAHAYVAKEIVPTLTDALVELCNVKPNNPVGWLAHWLMANNPNKPKVPPE</sequence>
<dbReference type="SUPFAM" id="SSF54919">
    <property type="entry name" value="Nucleoside diphosphate kinase, NDK"/>
    <property type="match status" value="3"/>
</dbReference>
<keyword evidence="8" id="KW-0460">Magnesium</keyword>
<dbReference type="Pfam" id="PF00334">
    <property type="entry name" value="NDK"/>
    <property type="match status" value="3"/>
</dbReference>
<feature type="active site" description="Pros-phosphohistidine intermediate" evidence="10">
    <location>
        <position position="119"/>
    </location>
</feature>
<evidence type="ECO:0000256" key="3">
    <source>
        <dbReference type="ARBA" id="ARBA00022679"/>
    </source>
</evidence>
<feature type="active site" description="Pros-phosphohistidine intermediate" evidence="10">
    <location>
        <position position="712"/>
    </location>
</feature>
<gene>
    <name evidence="14" type="ORF">PCAR00345_LOCUS9698</name>
</gene>
<feature type="binding site" evidence="10">
    <location>
        <position position="352"/>
    </location>
    <ligand>
        <name>ATP</name>
        <dbReference type="ChEBI" id="CHEBI:30616"/>
    </ligand>
</feature>
<keyword evidence="3" id="KW-0808">Transferase</keyword>
<keyword evidence="7" id="KW-0067">ATP-binding</keyword>
<name>A0A7S4B7P0_CHRCT</name>
<feature type="binding site" evidence="10">
    <location>
        <position position="362"/>
    </location>
    <ligand>
        <name>ATP</name>
        <dbReference type="ChEBI" id="CHEBI:30616"/>
    </ligand>
</feature>
<evidence type="ECO:0000256" key="9">
    <source>
        <dbReference type="ARBA" id="ARBA00023080"/>
    </source>
</evidence>
<evidence type="ECO:0000256" key="8">
    <source>
        <dbReference type="ARBA" id="ARBA00022842"/>
    </source>
</evidence>
<dbReference type="GO" id="GO:0006228">
    <property type="term" value="P:UTP biosynthetic process"/>
    <property type="evidence" value="ECO:0007669"/>
    <property type="project" value="InterPro"/>
</dbReference>
<dbReference type="GO" id="GO:0006183">
    <property type="term" value="P:GTP biosynthetic process"/>
    <property type="evidence" value="ECO:0007669"/>
    <property type="project" value="InterPro"/>
</dbReference>
<keyword evidence="2" id="KW-0963">Cytoplasm</keyword>
<feature type="binding site" evidence="10">
    <location>
        <position position="332"/>
    </location>
    <ligand>
        <name>ATP</name>
        <dbReference type="ChEBI" id="CHEBI:30616"/>
    </ligand>
</feature>
<evidence type="ECO:0000313" key="14">
    <source>
        <dbReference type="EMBL" id="CAE0757104.1"/>
    </source>
</evidence>
<dbReference type="InterPro" id="IPR007858">
    <property type="entry name" value="Dpy-30_motif"/>
</dbReference>
<dbReference type="GO" id="GO:0006241">
    <property type="term" value="P:CTP biosynthetic process"/>
    <property type="evidence" value="ECO:0007669"/>
    <property type="project" value="InterPro"/>
</dbReference>
<keyword evidence="9" id="KW-0546">Nucleotide metabolism</keyword>
<dbReference type="GO" id="GO:0046872">
    <property type="term" value="F:metal ion binding"/>
    <property type="evidence" value="ECO:0007669"/>
    <property type="project" value="UniProtKB-KW"/>
</dbReference>
<comment type="similarity">
    <text evidence="1 10 11">Belongs to the NDK family.</text>
</comment>
<keyword evidence="4" id="KW-0479">Metal-binding</keyword>
<dbReference type="AlphaFoldDB" id="A0A7S4B7P0"/>
<organism evidence="14">
    <name type="scientific">Chrysotila carterae</name>
    <name type="common">Marine alga</name>
    <name type="synonym">Syracosphaera carterae</name>
    <dbReference type="NCBI Taxonomy" id="13221"/>
    <lineage>
        <taxon>Eukaryota</taxon>
        <taxon>Haptista</taxon>
        <taxon>Haptophyta</taxon>
        <taxon>Prymnesiophyceae</taxon>
        <taxon>Isochrysidales</taxon>
        <taxon>Isochrysidaceae</taxon>
        <taxon>Chrysotila</taxon>
    </lineage>
</organism>
<dbReference type="GO" id="GO:0005524">
    <property type="term" value="F:ATP binding"/>
    <property type="evidence" value="ECO:0007669"/>
    <property type="project" value="UniProtKB-KW"/>
</dbReference>
<feature type="domain" description="Nucleoside diphosphate kinase-like" evidence="13">
    <location>
        <begin position="2"/>
        <end position="142"/>
    </location>
</feature>
<feature type="region of interest" description="Disordered" evidence="12">
    <location>
        <begin position="589"/>
        <end position="608"/>
    </location>
</feature>
<reference evidence="14" key="1">
    <citation type="submission" date="2021-01" db="EMBL/GenBank/DDBJ databases">
        <authorList>
            <person name="Corre E."/>
            <person name="Pelletier E."/>
            <person name="Niang G."/>
            <person name="Scheremetjew M."/>
            <person name="Finn R."/>
            <person name="Kale V."/>
            <person name="Holt S."/>
            <person name="Cochrane G."/>
            <person name="Meng A."/>
            <person name="Brown T."/>
            <person name="Cohen L."/>
        </authorList>
    </citation>
    <scope>NUCLEOTIDE SEQUENCE</scope>
    <source>
        <strain evidence="14">CCMP645</strain>
    </source>
</reference>
<dbReference type="CDD" id="cd22970">
    <property type="entry name" value="DD_NDKH5-like"/>
    <property type="match status" value="1"/>
</dbReference>
<dbReference type="EMBL" id="HBIZ01015676">
    <property type="protein sequence ID" value="CAE0757104.1"/>
    <property type="molecule type" value="Transcribed_RNA"/>
</dbReference>
<evidence type="ECO:0000259" key="13">
    <source>
        <dbReference type="SMART" id="SM00562"/>
    </source>
</evidence>
<dbReference type="InterPro" id="IPR023005">
    <property type="entry name" value="Nucleoside_diP_kinase_AS"/>
</dbReference>